<reference evidence="1" key="1">
    <citation type="submission" date="2020-05" db="EMBL/GenBank/DDBJ databases">
        <title>Large-scale comparative analyses of tick genomes elucidate their genetic diversity and vector capacities.</title>
        <authorList>
            <person name="Jia N."/>
            <person name="Wang J."/>
            <person name="Shi W."/>
            <person name="Du L."/>
            <person name="Sun Y."/>
            <person name="Zhan W."/>
            <person name="Jiang J."/>
            <person name="Wang Q."/>
            <person name="Zhang B."/>
            <person name="Ji P."/>
            <person name="Sakyi L.B."/>
            <person name="Cui X."/>
            <person name="Yuan T."/>
            <person name="Jiang B."/>
            <person name="Yang W."/>
            <person name="Lam T.T.-Y."/>
            <person name="Chang Q."/>
            <person name="Ding S."/>
            <person name="Wang X."/>
            <person name="Zhu J."/>
            <person name="Ruan X."/>
            <person name="Zhao L."/>
            <person name="Wei J."/>
            <person name="Que T."/>
            <person name="Du C."/>
            <person name="Cheng J."/>
            <person name="Dai P."/>
            <person name="Han X."/>
            <person name="Huang E."/>
            <person name="Gao Y."/>
            <person name="Liu J."/>
            <person name="Shao H."/>
            <person name="Ye R."/>
            <person name="Li L."/>
            <person name="Wei W."/>
            <person name="Wang X."/>
            <person name="Wang C."/>
            <person name="Yang T."/>
            <person name="Huo Q."/>
            <person name="Li W."/>
            <person name="Guo W."/>
            <person name="Chen H."/>
            <person name="Zhou L."/>
            <person name="Ni X."/>
            <person name="Tian J."/>
            <person name="Zhou Y."/>
            <person name="Sheng Y."/>
            <person name="Liu T."/>
            <person name="Pan Y."/>
            <person name="Xia L."/>
            <person name="Li J."/>
            <person name="Zhao F."/>
            <person name="Cao W."/>
        </authorList>
    </citation>
    <scope>NUCLEOTIDE SEQUENCE</scope>
    <source>
        <strain evidence="1">Hyas-2018</strain>
    </source>
</reference>
<dbReference type="EMBL" id="CM023487">
    <property type="protein sequence ID" value="KAH6926649.1"/>
    <property type="molecule type" value="Genomic_DNA"/>
</dbReference>
<accession>A0ACB7S1I8</accession>
<organism evidence="1 2">
    <name type="scientific">Hyalomma asiaticum</name>
    <name type="common">Tick</name>
    <dbReference type="NCBI Taxonomy" id="266040"/>
    <lineage>
        <taxon>Eukaryota</taxon>
        <taxon>Metazoa</taxon>
        <taxon>Ecdysozoa</taxon>
        <taxon>Arthropoda</taxon>
        <taxon>Chelicerata</taxon>
        <taxon>Arachnida</taxon>
        <taxon>Acari</taxon>
        <taxon>Parasitiformes</taxon>
        <taxon>Ixodida</taxon>
        <taxon>Ixodoidea</taxon>
        <taxon>Ixodidae</taxon>
        <taxon>Hyalomminae</taxon>
        <taxon>Hyalomma</taxon>
    </lineage>
</organism>
<evidence type="ECO:0000313" key="2">
    <source>
        <dbReference type="Proteomes" id="UP000821845"/>
    </source>
</evidence>
<comment type="caution">
    <text evidence="1">The sequence shown here is derived from an EMBL/GenBank/DDBJ whole genome shotgun (WGS) entry which is preliminary data.</text>
</comment>
<proteinExistence type="predicted"/>
<keyword evidence="2" id="KW-1185">Reference proteome</keyword>
<protein>
    <submittedName>
        <fullName evidence="1">Uncharacterized protein</fullName>
    </submittedName>
</protein>
<gene>
    <name evidence="1" type="ORF">HPB50_020848</name>
</gene>
<sequence>MAATPFARLTEVAQHKLLLAGIVGEATSGKVLDQGYIINEADVEVRPEFLPSALLDYRVQMRQLRPYFSDDAWHLLTSAVNYENTIIAIKKKNELWLCYACKEQDSGEIKMICCDHCLEWFHWKTAQFYVKAEKDSPRFTFTLDDDPTPKEGMFYYTDYENCVIEDLEYSGHREAAYREARHAADRERNRQRRSEPDYARWGRCVEEAGPGKLAWCGPSMIYGRPVQEPRETILGLHASF</sequence>
<evidence type="ECO:0000313" key="1">
    <source>
        <dbReference type="EMBL" id="KAH6926649.1"/>
    </source>
</evidence>
<dbReference type="Proteomes" id="UP000821845">
    <property type="component" value="Chromosome 7"/>
</dbReference>
<name>A0ACB7S1I8_HYAAI</name>